<feature type="binding site" evidence="8">
    <location>
        <begin position="65"/>
        <end position="72"/>
    </location>
    <ligand>
        <name>ATP</name>
        <dbReference type="ChEBI" id="CHEBI:30616"/>
    </ligand>
</feature>
<evidence type="ECO:0000256" key="2">
    <source>
        <dbReference type="ARBA" id="ARBA00022563"/>
    </source>
</evidence>
<protein>
    <recommendedName>
        <fullName evidence="8">Formate--tetrahydrofolate ligase</fullName>
        <ecNumber evidence="8">6.3.4.3</ecNumber>
    </recommendedName>
    <alternativeName>
        <fullName evidence="8">Formyltetrahydrofolate synthetase</fullName>
        <shortName evidence="8">FHS</shortName>
        <shortName evidence="8">FTHFS</shortName>
    </alternativeName>
</protein>
<dbReference type="Gene3D" id="3.10.410.10">
    <property type="entry name" value="Formyltetrahydrofolate synthetase, domain 3"/>
    <property type="match status" value="1"/>
</dbReference>
<evidence type="ECO:0000313" key="9">
    <source>
        <dbReference type="EMBL" id="GLK54809.1"/>
    </source>
</evidence>
<comment type="similarity">
    <text evidence="7 8">Belongs to the formate--tetrahydrofolate ligase family.</text>
</comment>
<evidence type="ECO:0000256" key="6">
    <source>
        <dbReference type="ARBA" id="ARBA00049033"/>
    </source>
</evidence>
<dbReference type="AlphaFoldDB" id="A0A9W6MR63"/>
<evidence type="ECO:0000313" key="12">
    <source>
        <dbReference type="Proteomes" id="UP001143400"/>
    </source>
</evidence>
<dbReference type="EMBL" id="BSFF01000001">
    <property type="protein sequence ID" value="GLK54809.1"/>
    <property type="molecule type" value="Genomic_DNA"/>
</dbReference>
<keyword evidence="5 8" id="KW-0067">ATP-binding</keyword>
<dbReference type="EMBL" id="JAFBCY010000002">
    <property type="protein sequence ID" value="MBM7851748.1"/>
    <property type="molecule type" value="Genomic_DNA"/>
</dbReference>
<dbReference type="InterPro" id="IPR027417">
    <property type="entry name" value="P-loop_NTPase"/>
</dbReference>
<evidence type="ECO:0000256" key="3">
    <source>
        <dbReference type="ARBA" id="ARBA00022598"/>
    </source>
</evidence>
<accession>A0A9W6MR63</accession>
<dbReference type="FunFam" id="3.30.1510.10:FF:000001">
    <property type="entry name" value="Formate--tetrahydrofolate ligase"/>
    <property type="match status" value="1"/>
</dbReference>
<sequence>MPTDIEIARSVELKPIVEIAAKVGIPEDALHLHGKTIAKIDDRFIAGLPKKPDAKLVLVTAINPTPAGEGKTTTTVGLGDALNRIGQKAVVCLREPSLGPVFGVKGGAAGGGWAQVLPMEQINLHFTGDFHAITSANNLLAALVDNSLYWGNPLNIDPRRIVFRRVIDMNDRTLRSIISGVGAPANGYTREAGFDITVASEIMAIFCLANDLKDLEERIGRIVVAYTPDKKPITAKDVAAEGAICVLLRDALRPNLVQSIEGTPAFIHGGPFANIAHGCNSVIATTTGLALADWTVTEAGFGADLGAEKFLDIKCRKSGISPDAVVIVATIRALKMHGGVAKSELTSENVAALEAGLANLGRHIENMKSFGLPVVVAINHFVSDTDAEVETLKRRVKADFGVDAVLCKHWAEGGAGAEELARTLVDLVEREKANFEFLYGDEVPLLEKVETIAKKLYRADKVTASAAIKKQLKEWEAAGYGSFPVCMAKTQSSFSSDPTAIGAPTGHTLPIREVRLSAGAGFIVVICGELMTMPGLPKVPASVNMRLLDDGVIDGIA</sequence>
<proteinExistence type="inferred from homology"/>
<dbReference type="NCBIfam" id="NF010030">
    <property type="entry name" value="PRK13505.1"/>
    <property type="match status" value="1"/>
</dbReference>
<dbReference type="RefSeq" id="WP_204950146.1">
    <property type="nucleotide sequence ID" value="NZ_BSFF01000001.1"/>
</dbReference>
<dbReference type="GO" id="GO:0005524">
    <property type="term" value="F:ATP binding"/>
    <property type="evidence" value="ECO:0007669"/>
    <property type="project" value="UniProtKB-UniRule"/>
</dbReference>
<dbReference type="EC" id="6.3.4.3" evidence="8"/>
<evidence type="ECO:0000256" key="8">
    <source>
        <dbReference type="HAMAP-Rule" id="MF_01543"/>
    </source>
</evidence>
<evidence type="ECO:0000256" key="1">
    <source>
        <dbReference type="ARBA" id="ARBA00004777"/>
    </source>
</evidence>
<dbReference type="PROSITE" id="PS00722">
    <property type="entry name" value="FTHFS_2"/>
    <property type="match status" value="1"/>
</dbReference>
<dbReference type="FunFam" id="3.10.410.10:FF:000001">
    <property type="entry name" value="Putative formate--tetrahydrofolate ligase"/>
    <property type="match status" value="1"/>
</dbReference>
<comment type="pathway">
    <text evidence="1 8">One-carbon metabolism; tetrahydrofolate interconversion.</text>
</comment>
<dbReference type="HAMAP" id="MF_01543">
    <property type="entry name" value="FTHFS"/>
    <property type="match status" value="1"/>
</dbReference>
<organism evidence="9 12">
    <name type="scientific">Methylopila capsulata</name>
    <dbReference type="NCBI Taxonomy" id="61654"/>
    <lineage>
        <taxon>Bacteria</taxon>
        <taxon>Pseudomonadati</taxon>
        <taxon>Pseudomonadota</taxon>
        <taxon>Alphaproteobacteria</taxon>
        <taxon>Hyphomicrobiales</taxon>
        <taxon>Methylopilaceae</taxon>
        <taxon>Methylopila</taxon>
    </lineage>
</organism>
<comment type="catalytic activity">
    <reaction evidence="6 8">
        <text>(6S)-5,6,7,8-tetrahydrofolate + formate + ATP = (6R)-10-formyltetrahydrofolate + ADP + phosphate</text>
        <dbReference type="Rhea" id="RHEA:20221"/>
        <dbReference type="ChEBI" id="CHEBI:15740"/>
        <dbReference type="ChEBI" id="CHEBI:30616"/>
        <dbReference type="ChEBI" id="CHEBI:43474"/>
        <dbReference type="ChEBI" id="CHEBI:57453"/>
        <dbReference type="ChEBI" id="CHEBI:195366"/>
        <dbReference type="ChEBI" id="CHEBI:456216"/>
        <dbReference type="EC" id="6.3.4.3"/>
    </reaction>
</comment>
<name>A0A9W6MR63_9HYPH</name>
<keyword evidence="11" id="KW-1185">Reference proteome</keyword>
<evidence type="ECO:0000256" key="5">
    <source>
        <dbReference type="ARBA" id="ARBA00022840"/>
    </source>
</evidence>
<dbReference type="Proteomes" id="UP001143400">
    <property type="component" value="Unassembled WGS sequence"/>
</dbReference>
<dbReference type="Pfam" id="PF01268">
    <property type="entry name" value="FTHFS"/>
    <property type="match status" value="1"/>
</dbReference>
<evidence type="ECO:0000313" key="11">
    <source>
        <dbReference type="Proteomes" id="UP000758856"/>
    </source>
</evidence>
<reference evidence="9" key="1">
    <citation type="journal article" date="2014" name="Int. J. Syst. Evol. Microbiol.">
        <title>Complete genome sequence of Corynebacterium casei LMG S-19264T (=DSM 44701T), isolated from a smear-ripened cheese.</title>
        <authorList>
            <consortium name="US DOE Joint Genome Institute (JGI-PGF)"/>
            <person name="Walter F."/>
            <person name="Albersmeier A."/>
            <person name="Kalinowski J."/>
            <person name="Ruckert C."/>
        </authorList>
    </citation>
    <scope>NUCLEOTIDE SEQUENCE</scope>
    <source>
        <strain evidence="9">VKM B-1606</strain>
    </source>
</reference>
<dbReference type="SUPFAM" id="SSF52540">
    <property type="entry name" value="P-loop containing nucleoside triphosphate hydrolases"/>
    <property type="match status" value="1"/>
</dbReference>
<comment type="caution">
    <text evidence="9">The sequence shown here is derived from an EMBL/GenBank/DDBJ whole genome shotgun (WGS) entry which is preliminary data.</text>
</comment>
<dbReference type="Gene3D" id="3.40.50.300">
    <property type="entry name" value="P-loop containing nucleotide triphosphate hydrolases"/>
    <property type="match status" value="1"/>
</dbReference>
<dbReference type="GO" id="GO:0004329">
    <property type="term" value="F:formate-tetrahydrofolate ligase activity"/>
    <property type="evidence" value="ECO:0007669"/>
    <property type="project" value="UniProtKB-UniRule"/>
</dbReference>
<evidence type="ECO:0000256" key="7">
    <source>
        <dbReference type="ARBA" id="ARBA00061363"/>
    </source>
</evidence>
<dbReference type="InterPro" id="IPR000559">
    <property type="entry name" value="Formate_THF_ligase"/>
</dbReference>
<dbReference type="InterPro" id="IPR020628">
    <property type="entry name" value="Formate_THF_ligase_CS"/>
</dbReference>
<dbReference type="CDD" id="cd00477">
    <property type="entry name" value="FTHFS"/>
    <property type="match status" value="1"/>
</dbReference>
<dbReference type="GO" id="GO:0035999">
    <property type="term" value="P:tetrahydrofolate interconversion"/>
    <property type="evidence" value="ECO:0007669"/>
    <property type="project" value="UniProtKB-UniRule"/>
</dbReference>
<dbReference type="Gene3D" id="3.30.1510.10">
    <property type="entry name" value="Domain 2, N(10)-formyltetrahydrofolate synthetase"/>
    <property type="match status" value="1"/>
</dbReference>
<reference evidence="10 11" key="2">
    <citation type="submission" date="2021-01" db="EMBL/GenBank/DDBJ databases">
        <title>Genomic Encyclopedia of Type Strains, Phase IV (KMG-IV): sequencing the most valuable type-strain genomes for metagenomic binning, comparative biology and taxonomic classification.</title>
        <authorList>
            <person name="Goeker M."/>
        </authorList>
    </citation>
    <scope>NUCLEOTIDE SEQUENCE [LARGE SCALE GENOMIC DNA]</scope>
    <source>
        <strain evidence="10 11">DSM 6130</strain>
    </source>
</reference>
<evidence type="ECO:0000256" key="4">
    <source>
        <dbReference type="ARBA" id="ARBA00022741"/>
    </source>
</evidence>
<reference evidence="9" key="3">
    <citation type="submission" date="2023-01" db="EMBL/GenBank/DDBJ databases">
        <authorList>
            <person name="Sun Q."/>
            <person name="Evtushenko L."/>
        </authorList>
    </citation>
    <scope>NUCLEOTIDE SEQUENCE</scope>
    <source>
        <strain evidence="9">VKM B-1606</strain>
    </source>
</reference>
<dbReference type="Proteomes" id="UP000758856">
    <property type="component" value="Unassembled WGS sequence"/>
</dbReference>
<keyword evidence="2 8" id="KW-0554">One-carbon metabolism</keyword>
<evidence type="ECO:0000313" key="10">
    <source>
        <dbReference type="EMBL" id="MBM7851748.1"/>
    </source>
</evidence>
<keyword evidence="4 8" id="KW-0547">Nucleotide-binding</keyword>
<gene>
    <name evidence="8 9" type="primary">fhs</name>
    <name evidence="9" type="ORF">GCM10008170_08280</name>
    <name evidence="10" type="ORF">JOD31_001973</name>
</gene>
<keyword evidence="3 8" id="KW-0436">Ligase</keyword>